<accession>A0A4C1U5V6</accession>
<gene>
    <name evidence="2" type="primary">RTase</name>
    <name evidence="2" type="ORF">EVAR_12108_1</name>
</gene>
<dbReference type="OrthoDB" id="8058536at2759"/>
<sequence>MNSSAFAQFLSTASPPLSRSRSSSGSTLSPLLYSAYTNDVPRPSSSGVQLALFADDTALFTEIGIGAPDSPSSPQRAIDELGQWFRKWRIEVNPTNQQPYNSSMDGDDIRVSVFAHAAPKHYIDYRTHRSDSSTSRDHIPMRSYARRLTINRRIPTLSVGHETYLPIHLTLLQRQLKAMTSTTRMTDLGGLSVSQVIDLSSLLHPPLTASGRQEKGTDP</sequence>
<keyword evidence="2" id="KW-0695">RNA-directed DNA polymerase</keyword>
<dbReference type="EMBL" id="BGZK01000129">
    <property type="protein sequence ID" value="GBP21507.1"/>
    <property type="molecule type" value="Genomic_DNA"/>
</dbReference>
<comment type="caution">
    <text evidence="2">The sequence shown here is derived from an EMBL/GenBank/DDBJ whole genome shotgun (WGS) entry which is preliminary data.</text>
</comment>
<dbReference type="GO" id="GO:0003964">
    <property type="term" value="F:RNA-directed DNA polymerase activity"/>
    <property type="evidence" value="ECO:0007669"/>
    <property type="project" value="UniProtKB-KW"/>
</dbReference>
<dbReference type="Proteomes" id="UP000299102">
    <property type="component" value="Unassembled WGS sequence"/>
</dbReference>
<dbReference type="Pfam" id="PF00078">
    <property type="entry name" value="RVT_1"/>
    <property type="match status" value="1"/>
</dbReference>
<feature type="domain" description="Reverse transcriptase" evidence="1">
    <location>
        <begin position="1"/>
        <end position="127"/>
    </location>
</feature>
<evidence type="ECO:0000259" key="1">
    <source>
        <dbReference type="PROSITE" id="PS50878"/>
    </source>
</evidence>
<name>A0A4C1U5V6_EUMVA</name>
<evidence type="ECO:0000313" key="2">
    <source>
        <dbReference type="EMBL" id="GBP21507.1"/>
    </source>
</evidence>
<keyword evidence="2" id="KW-0548">Nucleotidyltransferase</keyword>
<proteinExistence type="predicted"/>
<keyword evidence="3" id="KW-1185">Reference proteome</keyword>
<evidence type="ECO:0000313" key="3">
    <source>
        <dbReference type="Proteomes" id="UP000299102"/>
    </source>
</evidence>
<protein>
    <submittedName>
        <fullName evidence="2">Probable RNA-directed DNA polymerase from transposon BS</fullName>
    </submittedName>
</protein>
<dbReference type="InterPro" id="IPR000477">
    <property type="entry name" value="RT_dom"/>
</dbReference>
<organism evidence="2 3">
    <name type="scientific">Eumeta variegata</name>
    <name type="common">Bagworm moth</name>
    <name type="synonym">Eumeta japonica</name>
    <dbReference type="NCBI Taxonomy" id="151549"/>
    <lineage>
        <taxon>Eukaryota</taxon>
        <taxon>Metazoa</taxon>
        <taxon>Ecdysozoa</taxon>
        <taxon>Arthropoda</taxon>
        <taxon>Hexapoda</taxon>
        <taxon>Insecta</taxon>
        <taxon>Pterygota</taxon>
        <taxon>Neoptera</taxon>
        <taxon>Endopterygota</taxon>
        <taxon>Lepidoptera</taxon>
        <taxon>Glossata</taxon>
        <taxon>Ditrysia</taxon>
        <taxon>Tineoidea</taxon>
        <taxon>Psychidae</taxon>
        <taxon>Oiketicinae</taxon>
        <taxon>Eumeta</taxon>
    </lineage>
</organism>
<reference evidence="2 3" key="1">
    <citation type="journal article" date="2019" name="Commun. Biol.">
        <title>The bagworm genome reveals a unique fibroin gene that provides high tensile strength.</title>
        <authorList>
            <person name="Kono N."/>
            <person name="Nakamura H."/>
            <person name="Ohtoshi R."/>
            <person name="Tomita M."/>
            <person name="Numata K."/>
            <person name="Arakawa K."/>
        </authorList>
    </citation>
    <scope>NUCLEOTIDE SEQUENCE [LARGE SCALE GENOMIC DNA]</scope>
</reference>
<dbReference type="PROSITE" id="PS50878">
    <property type="entry name" value="RT_POL"/>
    <property type="match status" value="1"/>
</dbReference>
<dbReference type="AlphaFoldDB" id="A0A4C1U5V6"/>
<keyword evidence="2" id="KW-0808">Transferase</keyword>